<gene>
    <name evidence="1" type="ORF">ACFQFQ_24555</name>
</gene>
<name>A0ABW2BB18_9RHOB</name>
<proteinExistence type="predicted"/>
<dbReference type="EMBL" id="JBHSWG010000003">
    <property type="protein sequence ID" value="MFC6761948.1"/>
    <property type="molecule type" value="Genomic_DNA"/>
</dbReference>
<evidence type="ECO:0000313" key="2">
    <source>
        <dbReference type="Proteomes" id="UP001596353"/>
    </source>
</evidence>
<keyword evidence="2" id="KW-1185">Reference proteome</keyword>
<accession>A0ABW2BB18</accession>
<sequence>MRLGDAIGMGRRNRNAYGRQAELEPCRVILNRKLQIYDEIEKDKI</sequence>
<protein>
    <submittedName>
        <fullName evidence="1">Uncharacterized protein</fullName>
    </submittedName>
</protein>
<comment type="caution">
    <text evidence="1">The sequence shown here is derived from an EMBL/GenBank/DDBJ whole genome shotgun (WGS) entry which is preliminary data.</text>
</comment>
<organism evidence="1 2">
    <name type="scientific">Sulfitobacter porphyrae</name>
    <dbReference type="NCBI Taxonomy" id="1246864"/>
    <lineage>
        <taxon>Bacteria</taxon>
        <taxon>Pseudomonadati</taxon>
        <taxon>Pseudomonadota</taxon>
        <taxon>Alphaproteobacteria</taxon>
        <taxon>Rhodobacterales</taxon>
        <taxon>Roseobacteraceae</taxon>
        <taxon>Sulfitobacter</taxon>
    </lineage>
</organism>
<dbReference type="Proteomes" id="UP001596353">
    <property type="component" value="Unassembled WGS sequence"/>
</dbReference>
<evidence type="ECO:0000313" key="1">
    <source>
        <dbReference type="EMBL" id="MFC6761948.1"/>
    </source>
</evidence>
<reference evidence="2" key="1">
    <citation type="journal article" date="2019" name="Int. J. Syst. Evol. Microbiol.">
        <title>The Global Catalogue of Microorganisms (GCM) 10K type strain sequencing project: providing services to taxonomists for standard genome sequencing and annotation.</title>
        <authorList>
            <consortium name="The Broad Institute Genomics Platform"/>
            <consortium name="The Broad Institute Genome Sequencing Center for Infectious Disease"/>
            <person name="Wu L."/>
            <person name="Ma J."/>
        </authorList>
    </citation>
    <scope>NUCLEOTIDE SEQUENCE [LARGE SCALE GENOMIC DNA]</scope>
    <source>
        <strain evidence="2">CCUG 66188</strain>
    </source>
</reference>